<sequence>MLYSVGCGVMIEDNMLGYRLEPFYSIFTTAEAITIYHALQLVDSNMPRKYCIYTDSMSVLEALENYNDRCNPVVCNILDITCRLYRKDFVIELCWIPNYVGIIGKEQADSVALSVTTHLPLAAPLSDIKCVILHHIFTIWKESWYQ</sequence>
<gene>
    <name evidence="1" type="primary">NCL1_44463</name>
    <name evidence="1" type="ORF">TNCV_1296311</name>
</gene>
<organism evidence="1 2">
    <name type="scientific">Trichonephila clavipes</name>
    <name type="common">Golden silk orbweaver</name>
    <name type="synonym">Nephila clavipes</name>
    <dbReference type="NCBI Taxonomy" id="2585209"/>
    <lineage>
        <taxon>Eukaryota</taxon>
        <taxon>Metazoa</taxon>
        <taxon>Ecdysozoa</taxon>
        <taxon>Arthropoda</taxon>
        <taxon>Chelicerata</taxon>
        <taxon>Arachnida</taxon>
        <taxon>Araneae</taxon>
        <taxon>Araneomorphae</taxon>
        <taxon>Entelegynae</taxon>
        <taxon>Araneoidea</taxon>
        <taxon>Nephilidae</taxon>
        <taxon>Trichonephila</taxon>
    </lineage>
</organism>
<evidence type="ECO:0000313" key="2">
    <source>
        <dbReference type="Proteomes" id="UP000887159"/>
    </source>
</evidence>
<name>A0A8X6VP04_TRICX</name>
<keyword evidence="2" id="KW-1185">Reference proteome</keyword>
<reference evidence="1" key="1">
    <citation type="submission" date="2020-08" db="EMBL/GenBank/DDBJ databases">
        <title>Multicomponent nature underlies the extraordinary mechanical properties of spider dragline silk.</title>
        <authorList>
            <person name="Kono N."/>
            <person name="Nakamura H."/>
            <person name="Mori M."/>
            <person name="Yoshida Y."/>
            <person name="Ohtoshi R."/>
            <person name="Malay A.D."/>
            <person name="Moran D.A.P."/>
            <person name="Tomita M."/>
            <person name="Numata K."/>
            <person name="Arakawa K."/>
        </authorList>
    </citation>
    <scope>NUCLEOTIDE SEQUENCE</scope>
</reference>
<dbReference type="InterPro" id="IPR012337">
    <property type="entry name" value="RNaseH-like_sf"/>
</dbReference>
<dbReference type="GO" id="GO:0003676">
    <property type="term" value="F:nucleic acid binding"/>
    <property type="evidence" value="ECO:0007669"/>
    <property type="project" value="InterPro"/>
</dbReference>
<accession>A0A8X6VP04</accession>
<dbReference type="Proteomes" id="UP000887159">
    <property type="component" value="Unassembled WGS sequence"/>
</dbReference>
<dbReference type="InterPro" id="IPR036397">
    <property type="entry name" value="RNaseH_sf"/>
</dbReference>
<dbReference type="CDD" id="cd09276">
    <property type="entry name" value="Rnase_HI_RT_non_LTR"/>
    <property type="match status" value="1"/>
</dbReference>
<dbReference type="SUPFAM" id="SSF53098">
    <property type="entry name" value="Ribonuclease H-like"/>
    <property type="match status" value="1"/>
</dbReference>
<evidence type="ECO:0000313" key="1">
    <source>
        <dbReference type="EMBL" id="GFY13970.1"/>
    </source>
</evidence>
<comment type="caution">
    <text evidence="1">The sequence shown here is derived from an EMBL/GenBank/DDBJ whole genome shotgun (WGS) entry which is preliminary data.</text>
</comment>
<dbReference type="EMBL" id="BMAU01021325">
    <property type="protein sequence ID" value="GFY13970.1"/>
    <property type="molecule type" value="Genomic_DNA"/>
</dbReference>
<protein>
    <submittedName>
        <fullName evidence="1">Pggt1b</fullName>
    </submittedName>
</protein>
<proteinExistence type="predicted"/>
<dbReference type="Gene3D" id="3.30.420.10">
    <property type="entry name" value="Ribonuclease H-like superfamily/Ribonuclease H"/>
    <property type="match status" value="1"/>
</dbReference>
<dbReference type="AlphaFoldDB" id="A0A8X6VP04"/>